<keyword evidence="2" id="KW-0732">Signal</keyword>
<evidence type="ECO:0000256" key="1">
    <source>
        <dbReference type="SAM" id="MobiDB-lite"/>
    </source>
</evidence>
<evidence type="ECO:0000313" key="4">
    <source>
        <dbReference type="Proteomes" id="UP000654913"/>
    </source>
</evidence>
<sequence length="215" mass="22713">MTTPSIFKCLLAHLWITPTFLALAFDPLGIVYDVAKSSPHLVRRAGTLGISIPAITKNGDSERPYSVDGDSFTDYESAAQRSCDIQFDVCQRAANTNSSVLFSLEECQSQQNDCRADPPAAEDENASMTVASDDSSGSTVSDTANSDTESSGPTGSGTTESQTADSNTAESVATGSGTTESNTAKPIPEESEPEPTLVSQTMLPYDSEFDLLCDL</sequence>
<gene>
    <name evidence="3" type="ORF">APUU_30965A</name>
</gene>
<reference evidence="3" key="2">
    <citation type="submission" date="2021-02" db="EMBL/GenBank/DDBJ databases">
        <title>Aspergillus puulaauensis MK2 genome sequence.</title>
        <authorList>
            <person name="Futagami T."/>
            <person name="Mori K."/>
            <person name="Kadooka C."/>
            <person name="Tanaka T."/>
        </authorList>
    </citation>
    <scope>NUCLEOTIDE SEQUENCE</scope>
    <source>
        <strain evidence="3">MK2</strain>
    </source>
</reference>
<protein>
    <submittedName>
        <fullName evidence="3">Uncharacterized protein</fullName>
    </submittedName>
</protein>
<feature type="compositionally biased region" description="Polar residues" evidence="1">
    <location>
        <begin position="164"/>
        <end position="184"/>
    </location>
</feature>
<feature type="chain" id="PRO_5031569119" evidence="2">
    <location>
        <begin position="25"/>
        <end position="215"/>
    </location>
</feature>
<keyword evidence="4" id="KW-1185">Reference proteome</keyword>
<dbReference type="EMBL" id="AP024445">
    <property type="protein sequence ID" value="BCS22740.1"/>
    <property type="molecule type" value="Genomic_DNA"/>
</dbReference>
<organism evidence="3 4">
    <name type="scientific">Aspergillus puulaauensis</name>
    <dbReference type="NCBI Taxonomy" id="1220207"/>
    <lineage>
        <taxon>Eukaryota</taxon>
        <taxon>Fungi</taxon>
        <taxon>Dikarya</taxon>
        <taxon>Ascomycota</taxon>
        <taxon>Pezizomycotina</taxon>
        <taxon>Eurotiomycetes</taxon>
        <taxon>Eurotiomycetidae</taxon>
        <taxon>Eurotiales</taxon>
        <taxon>Aspergillaceae</taxon>
        <taxon>Aspergillus</taxon>
    </lineage>
</organism>
<evidence type="ECO:0000256" key="2">
    <source>
        <dbReference type="SAM" id="SignalP"/>
    </source>
</evidence>
<evidence type="ECO:0000313" key="3">
    <source>
        <dbReference type="EMBL" id="BCS22740.1"/>
    </source>
</evidence>
<dbReference type="AlphaFoldDB" id="A0A7R7XJZ2"/>
<dbReference type="KEGG" id="apuu:APUU_30965A"/>
<accession>A0A7R7XJZ2</accession>
<feature type="compositionally biased region" description="Low complexity" evidence="1">
    <location>
        <begin position="129"/>
        <end position="163"/>
    </location>
</feature>
<feature type="region of interest" description="Disordered" evidence="1">
    <location>
        <begin position="113"/>
        <end position="203"/>
    </location>
</feature>
<dbReference type="GeneID" id="64972745"/>
<reference evidence="3" key="1">
    <citation type="submission" date="2021-01" db="EMBL/GenBank/DDBJ databases">
        <authorList>
            <consortium name="Aspergillus puulaauensis MK2 genome sequencing consortium"/>
            <person name="Kazuki M."/>
            <person name="Futagami T."/>
        </authorList>
    </citation>
    <scope>NUCLEOTIDE SEQUENCE</scope>
    <source>
        <strain evidence="3">MK2</strain>
    </source>
</reference>
<proteinExistence type="predicted"/>
<feature type="signal peptide" evidence="2">
    <location>
        <begin position="1"/>
        <end position="24"/>
    </location>
</feature>
<dbReference type="OrthoDB" id="2153847at2759"/>
<dbReference type="RefSeq" id="XP_041554934.1">
    <property type="nucleotide sequence ID" value="XM_041702116.1"/>
</dbReference>
<name>A0A7R7XJZ2_9EURO</name>
<dbReference type="Proteomes" id="UP000654913">
    <property type="component" value="Chromosome 3"/>
</dbReference>